<dbReference type="RefSeq" id="XP_018129151.1">
    <property type="nucleotide sequence ID" value="XM_018274697.1"/>
</dbReference>
<dbReference type="OrthoDB" id="4267316at2759"/>
<dbReference type="STRING" id="342668.A0A1B8GHY1"/>
<dbReference type="AlphaFoldDB" id="A0A1B8GHY1"/>
<organism evidence="2 3">
    <name type="scientific">Pseudogymnoascus verrucosus</name>
    <dbReference type="NCBI Taxonomy" id="342668"/>
    <lineage>
        <taxon>Eukaryota</taxon>
        <taxon>Fungi</taxon>
        <taxon>Dikarya</taxon>
        <taxon>Ascomycota</taxon>
        <taxon>Pezizomycotina</taxon>
        <taxon>Leotiomycetes</taxon>
        <taxon>Thelebolales</taxon>
        <taxon>Thelebolaceae</taxon>
        <taxon>Pseudogymnoascus</taxon>
    </lineage>
</organism>
<keyword evidence="3" id="KW-1185">Reference proteome</keyword>
<gene>
    <name evidence="2" type="ORF">VE01_05232</name>
</gene>
<dbReference type="InterPro" id="IPR011009">
    <property type="entry name" value="Kinase-like_dom_sf"/>
</dbReference>
<evidence type="ECO:0000259" key="1">
    <source>
        <dbReference type="PROSITE" id="PS50011"/>
    </source>
</evidence>
<dbReference type="PROSITE" id="PS50011">
    <property type="entry name" value="PROTEIN_KINASE_DOM"/>
    <property type="match status" value="1"/>
</dbReference>
<dbReference type="SUPFAM" id="SSF56112">
    <property type="entry name" value="Protein kinase-like (PK-like)"/>
    <property type="match status" value="1"/>
</dbReference>
<dbReference type="InterPro" id="IPR000719">
    <property type="entry name" value="Prot_kinase_dom"/>
</dbReference>
<dbReference type="Proteomes" id="UP000091956">
    <property type="component" value="Unassembled WGS sequence"/>
</dbReference>
<dbReference type="GO" id="GO:0004672">
    <property type="term" value="F:protein kinase activity"/>
    <property type="evidence" value="ECO:0007669"/>
    <property type="project" value="InterPro"/>
</dbReference>
<dbReference type="Pfam" id="PF03109">
    <property type="entry name" value="ABC1"/>
    <property type="match status" value="1"/>
</dbReference>
<proteinExistence type="predicted"/>
<protein>
    <recommendedName>
        <fullName evidence="1">Protein kinase domain-containing protein</fullName>
    </recommendedName>
</protein>
<evidence type="ECO:0000313" key="3">
    <source>
        <dbReference type="Proteomes" id="UP000091956"/>
    </source>
</evidence>
<evidence type="ECO:0000313" key="2">
    <source>
        <dbReference type="EMBL" id="OBT95418.1"/>
    </source>
</evidence>
<sequence>MPGYGATIHEQEDGFKYFVLDNEEVGRRHGKYLPQCIIDSDFATFNFYTQKPELPYAIGSCLKAHPHTPQPPDNDITPGDEFDYGNERMEHESHTVDPLHRCLLHPPWPGKTEAGVVEFKVVDWVQAGDPNNSQVVAVRILNSTLDLPTDVDLLAKIYDPLYFDYLHYHTNIFQYLDFCYRRETAAYRQLTDLQGNIIPKYYGSFTMSLPGDGKISRHVRMILLEIVPGLSMDKLSPSGFKQAERQEMMKAIVDSERAVYAHKVINGDMHPRNILFPPDPLDRGCRAVIVDFGISRIIPNVQKEYPLPGVTRTAPPFHCVDTYNFFEWVDWDWDAWINEVYADIKGTSLTSREECVKHICREPKEEKG</sequence>
<dbReference type="Gene3D" id="1.10.510.10">
    <property type="entry name" value="Transferase(Phosphotransferase) domain 1"/>
    <property type="match status" value="1"/>
</dbReference>
<name>A0A1B8GHY1_9PEZI</name>
<dbReference type="InterPro" id="IPR004147">
    <property type="entry name" value="ABC1_dom"/>
</dbReference>
<accession>A0A1B8GHY1</accession>
<dbReference type="GeneID" id="28838618"/>
<reference evidence="2 3" key="1">
    <citation type="submission" date="2016-03" db="EMBL/GenBank/DDBJ databases">
        <title>Comparative genomics of Pseudogymnoascus destructans, the fungus causing white-nose syndrome of bats.</title>
        <authorList>
            <person name="Palmer J.M."/>
            <person name="Drees K.P."/>
            <person name="Foster J.T."/>
            <person name="Lindner D.L."/>
        </authorList>
    </citation>
    <scope>NUCLEOTIDE SEQUENCE [LARGE SCALE GENOMIC DNA]</scope>
    <source>
        <strain evidence="2 3">UAMH 10579</strain>
    </source>
</reference>
<dbReference type="EMBL" id="KV460235">
    <property type="protein sequence ID" value="OBT95418.1"/>
    <property type="molecule type" value="Genomic_DNA"/>
</dbReference>
<feature type="domain" description="Protein kinase" evidence="1">
    <location>
        <begin position="108"/>
        <end position="368"/>
    </location>
</feature>
<dbReference type="GO" id="GO:0005524">
    <property type="term" value="F:ATP binding"/>
    <property type="evidence" value="ECO:0007669"/>
    <property type="project" value="InterPro"/>
</dbReference>
<reference evidence="3" key="2">
    <citation type="journal article" date="2018" name="Nat. Commun.">
        <title>Extreme sensitivity to ultraviolet light in the fungal pathogen causing white-nose syndrome of bats.</title>
        <authorList>
            <person name="Palmer J.M."/>
            <person name="Drees K.P."/>
            <person name="Foster J.T."/>
            <person name="Lindner D.L."/>
        </authorList>
    </citation>
    <scope>NUCLEOTIDE SEQUENCE [LARGE SCALE GENOMIC DNA]</scope>
    <source>
        <strain evidence="3">UAMH 10579</strain>
    </source>
</reference>